<gene>
    <name evidence="2" type="ORF">DSM3645_24485</name>
</gene>
<accession>A3ZUY8</accession>
<evidence type="ECO:0000313" key="2">
    <source>
        <dbReference type="EMBL" id="EAQ79724.1"/>
    </source>
</evidence>
<dbReference type="EMBL" id="AANZ01000013">
    <property type="protein sequence ID" value="EAQ79724.1"/>
    <property type="molecule type" value="Genomic_DNA"/>
</dbReference>
<organism evidence="2 3">
    <name type="scientific">Blastopirellula marina DSM 3645</name>
    <dbReference type="NCBI Taxonomy" id="314230"/>
    <lineage>
        <taxon>Bacteria</taxon>
        <taxon>Pseudomonadati</taxon>
        <taxon>Planctomycetota</taxon>
        <taxon>Planctomycetia</taxon>
        <taxon>Pirellulales</taxon>
        <taxon>Pirellulaceae</taxon>
        <taxon>Blastopirellula</taxon>
    </lineage>
</organism>
<evidence type="ECO:0000256" key="1">
    <source>
        <dbReference type="SAM" id="MobiDB-lite"/>
    </source>
</evidence>
<reference evidence="2 3" key="1">
    <citation type="submission" date="2006-02" db="EMBL/GenBank/DDBJ databases">
        <authorList>
            <person name="Amann R."/>
            <person name="Ferriera S."/>
            <person name="Johnson J."/>
            <person name="Kravitz S."/>
            <person name="Halpern A."/>
            <person name="Remington K."/>
            <person name="Beeson K."/>
            <person name="Tran B."/>
            <person name="Rogers Y.-H."/>
            <person name="Friedman R."/>
            <person name="Venter J.C."/>
        </authorList>
    </citation>
    <scope>NUCLEOTIDE SEQUENCE [LARGE SCALE GENOMIC DNA]</scope>
    <source>
        <strain evidence="2 3">DSM 3645</strain>
    </source>
</reference>
<feature type="region of interest" description="Disordered" evidence="1">
    <location>
        <begin position="57"/>
        <end position="78"/>
    </location>
</feature>
<dbReference type="HOGENOM" id="CLU_1966297_0_0_0"/>
<evidence type="ECO:0000313" key="3">
    <source>
        <dbReference type="Proteomes" id="UP000004358"/>
    </source>
</evidence>
<name>A3ZUY8_9BACT</name>
<dbReference type="Proteomes" id="UP000004358">
    <property type="component" value="Unassembled WGS sequence"/>
</dbReference>
<proteinExistence type="predicted"/>
<dbReference type="RefSeq" id="WP_002652794.1">
    <property type="nucleotide sequence ID" value="NZ_CH672376.1"/>
</dbReference>
<dbReference type="AlphaFoldDB" id="A3ZUY8"/>
<dbReference type="STRING" id="314230.DSM3645_24485"/>
<sequence>MDALLVSCQCGHQFETPIYSQAIRQVAKHNCPQCLYPNALATAQMVTSSTQLAGASHARQLPPAVRQAPVAKPTPRRSATELWEESVASFVAKGMSKMQAVREVVTTVPQLYEQYLTEFNANHGGKR</sequence>
<protein>
    <submittedName>
        <fullName evidence="2">Uncharacterized protein</fullName>
    </submittedName>
</protein>
<comment type="caution">
    <text evidence="2">The sequence shown here is derived from an EMBL/GenBank/DDBJ whole genome shotgun (WGS) entry which is preliminary data.</text>
</comment>